<reference evidence="1" key="2">
    <citation type="submission" date="2025-09" db="UniProtKB">
        <authorList>
            <consortium name="EnsemblPlants"/>
        </authorList>
    </citation>
    <scope>IDENTIFICATION</scope>
</reference>
<dbReference type="EnsemblPlants" id="AVESA.00010b.r2.1CG0078270.1">
    <property type="protein sequence ID" value="AVESA.00010b.r2.1CG0078270.1.CDS"/>
    <property type="gene ID" value="AVESA.00010b.r2.1CG0078270"/>
</dbReference>
<protein>
    <submittedName>
        <fullName evidence="1">Uncharacterized protein</fullName>
    </submittedName>
</protein>
<sequence length="1286" mass="146841">MQMEHKGLKDLKDLEKMLVDKTAEPKPLSLSLLDHITDGFSAEKQIGSGGFAVVYKGILGNRAVAVKRFSKAYMHEKQFHGEVECLMRVRHKNVVRFLGYCCDTQGNMKMYNGRQVMADVQERLLCFEYIPKGSLDKYIIDAYRDWGTCYKIIKEICEGLRYLHENRIVHLDLKPANILLDDDMVPKITDFGLSRCFYEDQSRVITKTILGTMGYLAPELLCEGVIACSADLYSLGLIIIEILTGQKEHQATEDVLESWSARFERSQRDTLCEQIRVCYETAIECREIEPKKRPASVQKIIDRLNEMESTQQPQQPWSHDHEHLPPPPAKKQRNLPVSPGFVNSPHPIIDQSSMSLQAVAWGISVAGWILSPVISKLLDKALPFCEYDKQKMLRNLLKNVLPRLVLTLEAVEAMGERSIFEETVRGLKSAFYDIEDVLDEFDYIHHQQQLDAQAKSDKKNKCKTHVDAEAGPSNQDISTDASLTPLRALNKRLEDKMCKIGDLLDAAQSITPLAELPKKSKKGKNGKRSGKNLIAKDSNSSAPKVKVTGRDKDRDQIAEMLRDTKDDGYPSSIDNKCFSVVGIYGISGSGKTTLAQHVCKYEEKENYFDIVMWIHVSQNYSAGDIFKEMFEAASTDKTPKCPKSLDVLEKELEKKLDGKRFLLVLDDIWCDEDGDEQKLENLLSPLSLGKKGSKILATSRSKDAFLDLGPGVTCTDFPIKSLDDQTFLEMFMYYALGSTNPDDPDQMELTSIGAKIAQKLKGSPLAARTVGGQLRKKQSNVNFWRMTLDRDLLNETTGAVWWSYQQLDERVRRCFSYCSLFPRRHSFDRDDLVKFWVAEGFIQTANPEDLEVVGQCYFDELLATSFMQPGEPEFHGGKPRYLVHDLMYDLAEKVAGNDCFRIENGQRRQVPRDVRHLFVANGQMVTEEIFELKNLRTLIIYDVDWSESADEVFFQKVFEKLRKLRVLAVDYTSRFGRRVLKMPPTIGHLKHLRYLSLMLPNDSKLIIPRTLTNLYHLQVLIFYGFSTLTYPSDIDMGKLSNLRYMSLGDCGTTLPNIARLTLLNTLEYFNVWTEHGFEIKQLRDLNKLQGRLIILGLDNVKSKDEAHEANLAAKRRLTELELTWDEWGHGTTSPEVQTGVLEGLCPPEGLKSLGIKGYQGLEFPSWVVDVQNNGPKYLNSLYLDACHKLQPSPNLFESFIYLREFTISDSYWDRLPDNMKSLRWLKSLYIRSCPNIKLLPELPCSLENFAAAFCDGDFMQSFKQVDHPNWQKLQHVKNCRFNTYPL</sequence>
<accession>A0ACD5TLI1</accession>
<name>A0ACD5TLI1_AVESA</name>
<reference evidence="1" key="1">
    <citation type="submission" date="2021-05" db="EMBL/GenBank/DDBJ databases">
        <authorList>
            <person name="Scholz U."/>
            <person name="Mascher M."/>
            <person name="Fiebig A."/>
        </authorList>
    </citation>
    <scope>NUCLEOTIDE SEQUENCE [LARGE SCALE GENOMIC DNA]</scope>
</reference>
<proteinExistence type="predicted"/>
<keyword evidence="2" id="KW-1185">Reference proteome</keyword>
<evidence type="ECO:0000313" key="1">
    <source>
        <dbReference type="EnsemblPlants" id="AVESA.00010b.r2.1CG0078270.1.CDS"/>
    </source>
</evidence>
<organism evidence="1 2">
    <name type="scientific">Avena sativa</name>
    <name type="common">Oat</name>
    <dbReference type="NCBI Taxonomy" id="4498"/>
    <lineage>
        <taxon>Eukaryota</taxon>
        <taxon>Viridiplantae</taxon>
        <taxon>Streptophyta</taxon>
        <taxon>Embryophyta</taxon>
        <taxon>Tracheophyta</taxon>
        <taxon>Spermatophyta</taxon>
        <taxon>Magnoliopsida</taxon>
        <taxon>Liliopsida</taxon>
        <taxon>Poales</taxon>
        <taxon>Poaceae</taxon>
        <taxon>BOP clade</taxon>
        <taxon>Pooideae</taxon>
        <taxon>Poodae</taxon>
        <taxon>Poeae</taxon>
        <taxon>Poeae Chloroplast Group 1 (Aveneae type)</taxon>
        <taxon>Aveninae</taxon>
        <taxon>Avena</taxon>
    </lineage>
</organism>
<evidence type="ECO:0000313" key="2">
    <source>
        <dbReference type="Proteomes" id="UP001732700"/>
    </source>
</evidence>
<dbReference type="Proteomes" id="UP001732700">
    <property type="component" value="Chromosome 1C"/>
</dbReference>